<accession>A0ABQ4KNJ0</accession>
<evidence type="ECO:0000256" key="3">
    <source>
        <dbReference type="RuleBase" id="RU003476"/>
    </source>
</evidence>
<dbReference type="RefSeq" id="WP_158321451.1">
    <property type="nucleotide sequence ID" value="NZ_BORB01000047.1"/>
</dbReference>
<dbReference type="Proteomes" id="UP000679950">
    <property type="component" value="Unassembled WGS sequence"/>
</dbReference>
<dbReference type="InterPro" id="IPR015797">
    <property type="entry name" value="NUDIX_hydrolase-like_dom_sf"/>
</dbReference>
<dbReference type="PROSITE" id="PS00893">
    <property type="entry name" value="NUDIX_BOX"/>
    <property type="match status" value="1"/>
</dbReference>
<dbReference type="SUPFAM" id="SSF55811">
    <property type="entry name" value="Nudix"/>
    <property type="match status" value="1"/>
</dbReference>
<evidence type="ECO:0000313" key="6">
    <source>
        <dbReference type="Proteomes" id="UP000679950"/>
    </source>
</evidence>
<gene>
    <name evidence="5" type="primary">ytkD</name>
    <name evidence="5" type="ORF">J8TS2_38300</name>
</gene>
<dbReference type="CDD" id="cd04665">
    <property type="entry name" value="NUDIX_RppH"/>
    <property type="match status" value="1"/>
</dbReference>
<dbReference type="Gene3D" id="3.90.79.10">
    <property type="entry name" value="Nucleoside Triphosphate Pyrophosphohydrolase"/>
    <property type="match status" value="1"/>
</dbReference>
<dbReference type="Pfam" id="PF00293">
    <property type="entry name" value="NUDIX"/>
    <property type="match status" value="1"/>
</dbReference>
<sequence>MYKFIDQNGSQVTLTFQREAFPIKAQHVFVICRYQGKWLMTDHSKRGLEFPGGKLEAGETIEEAAKREVWEETGGIIETISFLGEYQVTEPSSAPFVKAIMYAEVQELETKSDYLETKGPILLEGELLPQLHTTRFSFIMKDKVVPLALEQLKKQGVY</sequence>
<dbReference type="EMBL" id="BORB01000047">
    <property type="protein sequence ID" value="GIN59511.1"/>
    <property type="molecule type" value="Genomic_DNA"/>
</dbReference>
<name>A0ABQ4KNJ0_9BACI</name>
<evidence type="ECO:0000259" key="4">
    <source>
        <dbReference type="PROSITE" id="PS51462"/>
    </source>
</evidence>
<dbReference type="InterPro" id="IPR020084">
    <property type="entry name" value="NUDIX_hydrolase_CS"/>
</dbReference>
<dbReference type="InterPro" id="IPR020476">
    <property type="entry name" value="Nudix_hydrolase"/>
</dbReference>
<keyword evidence="2 3" id="KW-0378">Hydrolase</keyword>
<dbReference type="PANTHER" id="PTHR43736">
    <property type="entry name" value="ADP-RIBOSE PYROPHOSPHATASE"/>
    <property type="match status" value="1"/>
</dbReference>
<dbReference type="PANTHER" id="PTHR43736:SF1">
    <property type="entry name" value="DIHYDRONEOPTERIN TRIPHOSPHATE DIPHOSPHATASE"/>
    <property type="match status" value="1"/>
</dbReference>
<reference evidence="5 6" key="1">
    <citation type="submission" date="2021-03" db="EMBL/GenBank/DDBJ databases">
        <title>Antimicrobial resistance genes in bacteria isolated from Japanese honey, and their potential for conferring macrolide and lincosamide resistance in the American foulbrood pathogen Paenibacillus larvae.</title>
        <authorList>
            <person name="Okamoto M."/>
            <person name="Kumagai M."/>
            <person name="Kanamori H."/>
            <person name="Takamatsu D."/>
        </authorList>
    </citation>
    <scope>NUCLEOTIDE SEQUENCE [LARGE SCALE GENOMIC DNA]</scope>
    <source>
        <strain evidence="5 6">J8TS2</strain>
    </source>
</reference>
<dbReference type="PRINTS" id="PR00502">
    <property type="entry name" value="NUDIXFAMILY"/>
</dbReference>
<keyword evidence="6" id="KW-1185">Reference proteome</keyword>
<organism evidence="5 6">
    <name type="scientific">Lederbergia ruris</name>
    <dbReference type="NCBI Taxonomy" id="217495"/>
    <lineage>
        <taxon>Bacteria</taxon>
        <taxon>Bacillati</taxon>
        <taxon>Bacillota</taxon>
        <taxon>Bacilli</taxon>
        <taxon>Bacillales</taxon>
        <taxon>Bacillaceae</taxon>
        <taxon>Lederbergia</taxon>
    </lineage>
</organism>
<comment type="similarity">
    <text evidence="1 3">Belongs to the Nudix hydrolase family.</text>
</comment>
<dbReference type="NCBIfam" id="TIGR02705">
    <property type="entry name" value="nudix_YtkD"/>
    <property type="match status" value="1"/>
</dbReference>
<comment type="caution">
    <text evidence="5">The sequence shown here is derived from an EMBL/GenBank/DDBJ whole genome shotgun (WGS) entry which is preliminary data.</text>
</comment>
<proteinExistence type="inferred from homology"/>
<protein>
    <submittedName>
        <fullName evidence="5">8-oxo-dGTP diphosphatase YtkD</fullName>
    </submittedName>
</protein>
<evidence type="ECO:0000256" key="2">
    <source>
        <dbReference type="ARBA" id="ARBA00022801"/>
    </source>
</evidence>
<evidence type="ECO:0000256" key="1">
    <source>
        <dbReference type="ARBA" id="ARBA00005582"/>
    </source>
</evidence>
<evidence type="ECO:0000313" key="5">
    <source>
        <dbReference type="EMBL" id="GIN59511.1"/>
    </source>
</evidence>
<dbReference type="PROSITE" id="PS51462">
    <property type="entry name" value="NUDIX"/>
    <property type="match status" value="1"/>
</dbReference>
<dbReference type="InterPro" id="IPR000086">
    <property type="entry name" value="NUDIX_hydrolase_dom"/>
</dbReference>
<feature type="domain" description="Nudix hydrolase" evidence="4">
    <location>
        <begin position="21"/>
        <end position="146"/>
    </location>
</feature>
<dbReference type="InterPro" id="IPR014078">
    <property type="entry name" value="Nudix_YtkD"/>
</dbReference>